<feature type="region of interest" description="Disordered" evidence="1">
    <location>
        <begin position="32"/>
        <end position="60"/>
    </location>
</feature>
<sequence length="135" mass="16108">QSDSEVKITINKSYAERYNTWRRKEELQKLKDRYGEEALKDSNESISSSSEDEDEKANQLTEQLEKDFFKTLSCLKKKDPRIYDKNKYFFNESAPTHSETKSAKKEEKPLFLRDYERKLIVENEGKLIEEEKIIK</sequence>
<dbReference type="GO" id="GO:0000447">
    <property type="term" value="P:endonucleolytic cleavage in ITS1 to separate SSU-rRNA from 5.8S rRNA and LSU-rRNA from tricistronic rRNA transcript (SSU-rRNA, 5.8S rRNA, LSU-rRNA)"/>
    <property type="evidence" value="ECO:0007669"/>
    <property type="project" value="TreeGrafter"/>
</dbReference>
<organism evidence="2 3">
    <name type="scientific">Diploptera punctata</name>
    <name type="common">Pacific beetle cockroach</name>
    <dbReference type="NCBI Taxonomy" id="6984"/>
    <lineage>
        <taxon>Eukaryota</taxon>
        <taxon>Metazoa</taxon>
        <taxon>Ecdysozoa</taxon>
        <taxon>Arthropoda</taxon>
        <taxon>Hexapoda</taxon>
        <taxon>Insecta</taxon>
        <taxon>Pterygota</taxon>
        <taxon>Neoptera</taxon>
        <taxon>Polyneoptera</taxon>
        <taxon>Dictyoptera</taxon>
        <taxon>Blattodea</taxon>
        <taxon>Blaberoidea</taxon>
        <taxon>Blaberidae</taxon>
        <taxon>Diplopterinae</taxon>
        <taxon>Diploptera</taxon>
    </lineage>
</organism>
<dbReference type="PANTHER" id="PTHR14490">
    <property type="entry name" value="ZINC FINGER, ZZ TYPE"/>
    <property type="match status" value="1"/>
</dbReference>
<keyword evidence="3" id="KW-1185">Reference proteome</keyword>
<dbReference type="Proteomes" id="UP001233999">
    <property type="component" value="Unassembled WGS sequence"/>
</dbReference>
<name>A0AAD8A7C2_DIPPU</name>
<evidence type="ECO:0000313" key="3">
    <source>
        <dbReference type="Proteomes" id="UP001233999"/>
    </source>
</evidence>
<dbReference type="EMBL" id="JASPKZ010003229">
    <property type="protein sequence ID" value="KAJ9593825.1"/>
    <property type="molecule type" value="Genomic_DNA"/>
</dbReference>
<evidence type="ECO:0000256" key="1">
    <source>
        <dbReference type="SAM" id="MobiDB-lite"/>
    </source>
</evidence>
<protein>
    <submittedName>
        <fullName evidence="2">Uncharacterized protein</fullName>
    </submittedName>
</protein>
<feature type="non-terminal residue" evidence="2">
    <location>
        <position position="135"/>
    </location>
</feature>
<feature type="compositionally biased region" description="Basic and acidic residues" evidence="1">
    <location>
        <begin position="32"/>
        <end position="43"/>
    </location>
</feature>
<dbReference type="AlphaFoldDB" id="A0AAD8A7C2"/>
<reference evidence="2" key="2">
    <citation type="submission" date="2023-05" db="EMBL/GenBank/DDBJ databases">
        <authorList>
            <person name="Fouks B."/>
        </authorList>
    </citation>
    <scope>NUCLEOTIDE SEQUENCE</scope>
    <source>
        <strain evidence="2">Stay&amp;Tobe</strain>
        <tissue evidence="2">Testes</tissue>
    </source>
</reference>
<feature type="non-terminal residue" evidence="2">
    <location>
        <position position="1"/>
    </location>
</feature>
<accession>A0AAD8A7C2</accession>
<proteinExistence type="predicted"/>
<dbReference type="PANTHER" id="PTHR14490:SF5">
    <property type="entry name" value="PROTEIN KRI1 HOMOLOG"/>
    <property type="match status" value="1"/>
</dbReference>
<dbReference type="GO" id="GO:0030686">
    <property type="term" value="C:90S preribosome"/>
    <property type="evidence" value="ECO:0007669"/>
    <property type="project" value="TreeGrafter"/>
</dbReference>
<comment type="caution">
    <text evidence="2">The sequence shown here is derived from an EMBL/GenBank/DDBJ whole genome shotgun (WGS) entry which is preliminary data.</text>
</comment>
<dbReference type="GO" id="GO:0005730">
    <property type="term" value="C:nucleolus"/>
    <property type="evidence" value="ECO:0007669"/>
    <property type="project" value="TreeGrafter"/>
</dbReference>
<evidence type="ECO:0000313" key="2">
    <source>
        <dbReference type="EMBL" id="KAJ9593825.1"/>
    </source>
</evidence>
<reference evidence="2" key="1">
    <citation type="journal article" date="2023" name="IScience">
        <title>Live-bearing cockroach genome reveals convergent evolutionary mechanisms linked to viviparity in insects and beyond.</title>
        <authorList>
            <person name="Fouks B."/>
            <person name="Harrison M.C."/>
            <person name="Mikhailova A.A."/>
            <person name="Marchal E."/>
            <person name="English S."/>
            <person name="Carruthers M."/>
            <person name="Jennings E.C."/>
            <person name="Chiamaka E.L."/>
            <person name="Frigard R.A."/>
            <person name="Pippel M."/>
            <person name="Attardo G.M."/>
            <person name="Benoit J.B."/>
            <person name="Bornberg-Bauer E."/>
            <person name="Tobe S.S."/>
        </authorList>
    </citation>
    <scope>NUCLEOTIDE SEQUENCE</scope>
    <source>
        <strain evidence="2">Stay&amp;Tobe</strain>
    </source>
</reference>
<gene>
    <name evidence="2" type="ORF">L9F63_027531</name>
</gene>
<dbReference type="InterPro" id="IPR018034">
    <property type="entry name" value="Kri1"/>
</dbReference>